<organism evidence="2 3">
    <name type="scientific">Mollisia scopiformis</name>
    <name type="common">Conifer needle endophyte fungus</name>
    <name type="synonym">Phialocephala scopiformis</name>
    <dbReference type="NCBI Taxonomy" id="149040"/>
    <lineage>
        <taxon>Eukaryota</taxon>
        <taxon>Fungi</taxon>
        <taxon>Dikarya</taxon>
        <taxon>Ascomycota</taxon>
        <taxon>Pezizomycotina</taxon>
        <taxon>Leotiomycetes</taxon>
        <taxon>Helotiales</taxon>
        <taxon>Mollisiaceae</taxon>
        <taxon>Mollisia</taxon>
    </lineage>
</organism>
<dbReference type="InParanoid" id="A0A194XBU5"/>
<evidence type="ECO:0008006" key="4">
    <source>
        <dbReference type="Google" id="ProtNLM"/>
    </source>
</evidence>
<proteinExistence type="predicted"/>
<dbReference type="KEGG" id="psco:LY89DRAFT_668939"/>
<dbReference type="Proteomes" id="UP000070700">
    <property type="component" value="Unassembled WGS sequence"/>
</dbReference>
<name>A0A194XBU5_MOLSC</name>
<feature type="region of interest" description="Disordered" evidence="1">
    <location>
        <begin position="122"/>
        <end position="167"/>
    </location>
</feature>
<evidence type="ECO:0000313" key="2">
    <source>
        <dbReference type="EMBL" id="KUJ17635.1"/>
    </source>
</evidence>
<feature type="compositionally biased region" description="Acidic residues" evidence="1">
    <location>
        <begin position="157"/>
        <end position="167"/>
    </location>
</feature>
<dbReference type="EMBL" id="KQ947414">
    <property type="protein sequence ID" value="KUJ17635.1"/>
    <property type="molecule type" value="Genomic_DNA"/>
</dbReference>
<keyword evidence="3" id="KW-1185">Reference proteome</keyword>
<evidence type="ECO:0000256" key="1">
    <source>
        <dbReference type="SAM" id="MobiDB-lite"/>
    </source>
</evidence>
<dbReference type="GeneID" id="28822785"/>
<reference evidence="2 3" key="1">
    <citation type="submission" date="2015-10" db="EMBL/GenBank/DDBJ databases">
        <title>Full genome of DAOMC 229536 Phialocephala scopiformis, a fungal endophyte of spruce producing the potent anti-insectan compound rugulosin.</title>
        <authorList>
            <consortium name="DOE Joint Genome Institute"/>
            <person name="Walker A.K."/>
            <person name="Frasz S.L."/>
            <person name="Seifert K.A."/>
            <person name="Miller J.D."/>
            <person name="Mondo S.J."/>
            <person name="Labutti K."/>
            <person name="Lipzen A."/>
            <person name="Dockter R."/>
            <person name="Kennedy M."/>
            <person name="Grigoriev I.V."/>
            <person name="Spatafora J.W."/>
        </authorList>
    </citation>
    <scope>NUCLEOTIDE SEQUENCE [LARGE SCALE GENOMIC DNA]</scope>
    <source>
        <strain evidence="2 3">CBS 120377</strain>
    </source>
</reference>
<gene>
    <name evidence="2" type="ORF">LY89DRAFT_668939</name>
</gene>
<dbReference type="STRING" id="149040.A0A194XBU5"/>
<feature type="compositionally biased region" description="Acidic residues" evidence="1">
    <location>
        <begin position="124"/>
        <end position="150"/>
    </location>
</feature>
<evidence type="ECO:0000313" key="3">
    <source>
        <dbReference type="Proteomes" id="UP000070700"/>
    </source>
</evidence>
<dbReference type="OrthoDB" id="3437411at2759"/>
<protein>
    <recommendedName>
        <fullName evidence="4">F-box domain-containing protein</fullName>
    </recommendedName>
</protein>
<accession>A0A194XBU5</accession>
<dbReference type="RefSeq" id="XP_018071990.1">
    <property type="nucleotide sequence ID" value="XM_018213059.1"/>
</dbReference>
<dbReference type="AlphaFoldDB" id="A0A194XBU5"/>
<sequence>MSTNYLEDLSNELLDNIFQNIPSQRDLNSLSKTSRALYHRTVQELYRSWSYHGLQQEIKPLKQFLETLNWRPDLAANVKELDIREWGDCPRLEDHVGMYSEEEYEERERVKEVKRKEALRGTISDDELIGEEGDEEDGRDEMYEESEGEESEHSEAESEGDDYEEELEVDEVETLGPLRPLAYDTCLGDCSHGREFAARQIGRDSDLKILPEWKDAVYHHSEIQREENEEELVTLVLSKLPNLKTIWMVMPEVYLDWSYKENPFCQYLDNTSALASSGALQKLETLYVCSPMHLGGKDHREYELDLRRLLPFMRLPSMRSLYTLTPEIYWDERKSPIDFAPLKQTSEITTLVYDEAVLCPSDVIGSLGIFKALKYFRWTFSDTCSGSGTEGIGFQNSFGQALAAHKDSLEELYFDDRDREVRKRAMEPAPAADLFLIGSFKEYPKLRSLTIDVDSLCGHQKRTSGIRLIDSLPPNLNSLTLFVKVIQTGPAQGDKQTIFDNGLWYFNFLDMIRNARNKLPKLQKISIQLTREPHWTLRDTKLELDLRPFKDAVELCAEAKIEFDVGIALEVSFHHQRDVGHTTIPFFLEQIKTRIPGRDF</sequence>